<proteinExistence type="inferred from homology"/>
<comment type="similarity">
    <text evidence="1">Belongs to the synaptotagmin family.</text>
</comment>
<dbReference type="PROSITE" id="PS50004">
    <property type="entry name" value="C2"/>
    <property type="match status" value="2"/>
</dbReference>
<dbReference type="GO" id="GO:0005509">
    <property type="term" value="F:calcium ion binding"/>
    <property type="evidence" value="ECO:0007669"/>
    <property type="project" value="TreeGrafter"/>
</dbReference>
<evidence type="ECO:0000259" key="4">
    <source>
        <dbReference type="PROSITE" id="PS50004"/>
    </source>
</evidence>
<organism evidence="5 6">
    <name type="scientific">Pelobates cultripes</name>
    <name type="common">Western spadefoot toad</name>
    <dbReference type="NCBI Taxonomy" id="61616"/>
    <lineage>
        <taxon>Eukaryota</taxon>
        <taxon>Metazoa</taxon>
        <taxon>Chordata</taxon>
        <taxon>Craniata</taxon>
        <taxon>Vertebrata</taxon>
        <taxon>Euteleostomi</taxon>
        <taxon>Amphibia</taxon>
        <taxon>Batrachia</taxon>
        <taxon>Anura</taxon>
        <taxon>Pelobatoidea</taxon>
        <taxon>Pelobatidae</taxon>
        <taxon>Pelobates</taxon>
    </lineage>
</organism>
<dbReference type="EMBL" id="OW240923">
    <property type="protein sequence ID" value="CAH2325732.1"/>
    <property type="molecule type" value="Genomic_DNA"/>
</dbReference>
<dbReference type="Proteomes" id="UP001295444">
    <property type="component" value="Chromosome 12"/>
</dbReference>
<dbReference type="GO" id="GO:0048488">
    <property type="term" value="P:synaptic vesicle endocytosis"/>
    <property type="evidence" value="ECO:0007669"/>
    <property type="project" value="TreeGrafter"/>
</dbReference>
<dbReference type="GO" id="GO:0005544">
    <property type="term" value="F:calcium-dependent phospholipid binding"/>
    <property type="evidence" value="ECO:0007669"/>
    <property type="project" value="TreeGrafter"/>
</dbReference>
<dbReference type="Gene3D" id="2.60.40.150">
    <property type="entry name" value="C2 domain"/>
    <property type="match status" value="2"/>
</dbReference>
<dbReference type="InterPro" id="IPR000008">
    <property type="entry name" value="C2_dom"/>
</dbReference>
<keyword evidence="6" id="KW-1185">Reference proteome</keyword>
<feature type="domain" description="C2" evidence="4">
    <location>
        <begin position="280"/>
        <end position="422"/>
    </location>
</feature>
<dbReference type="SUPFAM" id="SSF49562">
    <property type="entry name" value="C2 domain (Calcium/lipid-binding domain, CaLB)"/>
    <property type="match status" value="2"/>
</dbReference>
<dbReference type="InterPro" id="IPR035892">
    <property type="entry name" value="C2_domain_sf"/>
</dbReference>
<keyword evidence="3" id="KW-0472">Membrane</keyword>
<dbReference type="SMART" id="SM00239">
    <property type="entry name" value="C2"/>
    <property type="match status" value="2"/>
</dbReference>
<keyword evidence="3" id="KW-1133">Transmembrane helix</keyword>
<feature type="transmembrane region" description="Helical" evidence="3">
    <location>
        <begin position="6"/>
        <end position="29"/>
    </location>
</feature>
<dbReference type="GO" id="GO:0048791">
    <property type="term" value="P:calcium ion-regulated exocytosis of neurotransmitter"/>
    <property type="evidence" value="ECO:0007669"/>
    <property type="project" value="TreeGrafter"/>
</dbReference>
<reference evidence="5" key="1">
    <citation type="submission" date="2022-03" db="EMBL/GenBank/DDBJ databases">
        <authorList>
            <person name="Alioto T."/>
            <person name="Alioto T."/>
            <person name="Gomez Garrido J."/>
        </authorList>
    </citation>
    <scope>NUCLEOTIDE SEQUENCE</scope>
</reference>
<feature type="domain" description="C2" evidence="4">
    <location>
        <begin position="148"/>
        <end position="269"/>
    </location>
</feature>
<evidence type="ECO:0000313" key="6">
    <source>
        <dbReference type="Proteomes" id="UP001295444"/>
    </source>
</evidence>
<name>A0AAD1TFF7_PELCU</name>
<dbReference type="GO" id="GO:0030276">
    <property type="term" value="F:clathrin binding"/>
    <property type="evidence" value="ECO:0007669"/>
    <property type="project" value="TreeGrafter"/>
</dbReference>
<sequence>MISPPVLVLGATFGAVAGLLALCCVLCVCGRLYKKKKMPPDSGGGTPVTMTSVLHQGQPMNIYKCTEAVHQQANVNFLHIYGAKETSPEIVNSKNYNLKTTDNETKEMVGPPGNSQEGTITEECVSGDSGSHSGLEKNDLEKIVGFNNVPKLRYSLGYERQAEELCVSFLEAIGPTLPSADNTESYCYVLGTLTTPHGQTEAQTSLIKRAQHTVWEEALVFPLNEDERTESSLTLTLRNCDCFSRYKVAGEITLKLAHVGIPFGTARWVDLKVPEKSPNYSGEILLSASYLPAANRLIVVLIKARNIHSDKYNDLLGKDLLVKINLKHQSKRLKKKQSKRAKHKINPVWNEMIMFEVPPELLKEVSVDLEMVCQEPLERSNRVTGESRTLGKCCLGLDRTGTGKNHWQEMMNNPRRQIAMWHYLQP</sequence>
<keyword evidence="3" id="KW-0812">Transmembrane</keyword>
<evidence type="ECO:0000256" key="2">
    <source>
        <dbReference type="SAM" id="MobiDB-lite"/>
    </source>
</evidence>
<feature type="region of interest" description="Disordered" evidence="2">
    <location>
        <begin position="103"/>
        <end position="133"/>
    </location>
</feature>
<evidence type="ECO:0000256" key="1">
    <source>
        <dbReference type="ARBA" id="ARBA00006996"/>
    </source>
</evidence>
<dbReference type="AlphaFoldDB" id="A0AAD1TFF7"/>
<gene>
    <name evidence="5" type="ORF">PECUL_23A027768</name>
</gene>
<dbReference type="Pfam" id="PF00168">
    <property type="entry name" value="C2"/>
    <property type="match status" value="2"/>
</dbReference>
<protein>
    <submittedName>
        <fullName evidence="5">Synaptotagmin-13 isoform X1</fullName>
    </submittedName>
</protein>
<evidence type="ECO:0000256" key="3">
    <source>
        <dbReference type="SAM" id="Phobius"/>
    </source>
</evidence>
<dbReference type="GO" id="GO:0030672">
    <property type="term" value="C:synaptic vesicle membrane"/>
    <property type="evidence" value="ECO:0007669"/>
    <property type="project" value="TreeGrafter"/>
</dbReference>
<dbReference type="GO" id="GO:0005886">
    <property type="term" value="C:plasma membrane"/>
    <property type="evidence" value="ECO:0007669"/>
    <property type="project" value="TreeGrafter"/>
</dbReference>
<dbReference type="GO" id="GO:0030424">
    <property type="term" value="C:axon"/>
    <property type="evidence" value="ECO:0007669"/>
    <property type="project" value="TreeGrafter"/>
</dbReference>
<dbReference type="GO" id="GO:0001786">
    <property type="term" value="F:phosphatidylserine binding"/>
    <property type="evidence" value="ECO:0007669"/>
    <property type="project" value="TreeGrafter"/>
</dbReference>
<evidence type="ECO:0000313" key="5">
    <source>
        <dbReference type="EMBL" id="CAH2325732.1"/>
    </source>
</evidence>
<dbReference type="FunFam" id="2.60.40.150:FF:000101">
    <property type="entry name" value="Synaptotagmin 13"/>
    <property type="match status" value="1"/>
</dbReference>
<accession>A0AAD1TFF7</accession>
<dbReference type="PANTHER" id="PTHR10024:SF250">
    <property type="entry name" value="SYNAPTOTAGMIN-13"/>
    <property type="match status" value="1"/>
</dbReference>
<dbReference type="GO" id="GO:0000149">
    <property type="term" value="F:SNARE binding"/>
    <property type="evidence" value="ECO:0007669"/>
    <property type="project" value="TreeGrafter"/>
</dbReference>
<dbReference type="PANTHER" id="PTHR10024">
    <property type="entry name" value="SYNAPTOTAGMIN"/>
    <property type="match status" value="1"/>
</dbReference>
<dbReference type="GO" id="GO:0031045">
    <property type="term" value="C:dense core granule"/>
    <property type="evidence" value="ECO:0007669"/>
    <property type="project" value="TreeGrafter"/>
</dbReference>